<organism evidence="6 7">
    <name type="scientific">Actinoallomurus vinaceus</name>
    <dbReference type="NCBI Taxonomy" id="1080074"/>
    <lineage>
        <taxon>Bacteria</taxon>
        <taxon>Bacillati</taxon>
        <taxon>Actinomycetota</taxon>
        <taxon>Actinomycetes</taxon>
        <taxon>Streptosporangiales</taxon>
        <taxon>Thermomonosporaceae</taxon>
        <taxon>Actinoallomurus</taxon>
    </lineage>
</organism>
<sequence>MDLRDIEIFLTLAEELHFGRTAERLHVTPARVSQSIKKQERRIGAPLFDRTTRVVRLTPAGEQLYEELSVGYRRIMHGIDAVSAAARGITGTLRVGYSIPWAGDVLLQAGRVFRDRNPGCAVQVQEIQFNDLLGPMRRGEVDLQISEFPIDEPDITAGPVVFSEPRVLIVPADHLLARQETVSLEDLAQVPLIAARQIPGSLLDFHFPRHTPDGRPIPRGPAYTYWPEVLALVAAGLGVSPAAARAADYHDRPGIAFVPFRDAPTLDYGLLWPADSRAPRFIHAFIDTVCESAGITRHDAD</sequence>
<dbReference type="Gene3D" id="1.10.10.10">
    <property type="entry name" value="Winged helix-like DNA-binding domain superfamily/Winged helix DNA-binding domain"/>
    <property type="match status" value="1"/>
</dbReference>
<dbReference type="Gene3D" id="3.40.190.10">
    <property type="entry name" value="Periplasmic binding protein-like II"/>
    <property type="match status" value="2"/>
</dbReference>
<dbReference type="PANTHER" id="PTHR30346">
    <property type="entry name" value="TRANSCRIPTIONAL DUAL REGULATOR HCAR-RELATED"/>
    <property type="match status" value="1"/>
</dbReference>
<dbReference type="InterPro" id="IPR036390">
    <property type="entry name" value="WH_DNA-bd_sf"/>
</dbReference>
<dbReference type="PANTHER" id="PTHR30346:SF0">
    <property type="entry name" value="HCA OPERON TRANSCRIPTIONAL ACTIVATOR HCAR"/>
    <property type="match status" value="1"/>
</dbReference>
<protein>
    <submittedName>
        <fullName evidence="6">LysR family transcriptional regulator</fullName>
    </submittedName>
</protein>
<gene>
    <name evidence="6" type="ORF">GCM10023196_051280</name>
</gene>
<comment type="similarity">
    <text evidence="1">Belongs to the LysR transcriptional regulatory family.</text>
</comment>
<dbReference type="EMBL" id="BAABHK010000007">
    <property type="protein sequence ID" value="GAA4629540.1"/>
    <property type="molecule type" value="Genomic_DNA"/>
</dbReference>
<dbReference type="InterPro" id="IPR036388">
    <property type="entry name" value="WH-like_DNA-bd_sf"/>
</dbReference>
<keyword evidence="3" id="KW-0238">DNA-binding</keyword>
<evidence type="ECO:0000256" key="4">
    <source>
        <dbReference type="ARBA" id="ARBA00023163"/>
    </source>
</evidence>
<evidence type="ECO:0000313" key="6">
    <source>
        <dbReference type="EMBL" id="GAA4629540.1"/>
    </source>
</evidence>
<comment type="caution">
    <text evidence="6">The sequence shown here is derived from an EMBL/GenBank/DDBJ whole genome shotgun (WGS) entry which is preliminary data.</text>
</comment>
<feature type="domain" description="HTH lysR-type" evidence="5">
    <location>
        <begin position="1"/>
        <end position="58"/>
    </location>
</feature>
<evidence type="ECO:0000256" key="1">
    <source>
        <dbReference type="ARBA" id="ARBA00009437"/>
    </source>
</evidence>
<dbReference type="Pfam" id="PF00126">
    <property type="entry name" value="HTH_1"/>
    <property type="match status" value="1"/>
</dbReference>
<dbReference type="InterPro" id="IPR005119">
    <property type="entry name" value="LysR_subst-bd"/>
</dbReference>
<dbReference type="Proteomes" id="UP001501442">
    <property type="component" value="Unassembled WGS sequence"/>
</dbReference>
<proteinExistence type="inferred from homology"/>
<reference evidence="7" key="1">
    <citation type="journal article" date="2019" name="Int. J. Syst. Evol. Microbiol.">
        <title>The Global Catalogue of Microorganisms (GCM) 10K type strain sequencing project: providing services to taxonomists for standard genome sequencing and annotation.</title>
        <authorList>
            <consortium name="The Broad Institute Genomics Platform"/>
            <consortium name="The Broad Institute Genome Sequencing Center for Infectious Disease"/>
            <person name="Wu L."/>
            <person name="Ma J."/>
        </authorList>
    </citation>
    <scope>NUCLEOTIDE SEQUENCE [LARGE SCALE GENOMIC DNA]</scope>
    <source>
        <strain evidence="7">JCM 17939</strain>
    </source>
</reference>
<dbReference type="InterPro" id="IPR000847">
    <property type="entry name" value="LysR_HTH_N"/>
</dbReference>
<dbReference type="CDD" id="cd08414">
    <property type="entry name" value="PBP2_LTTR_aromatics_like"/>
    <property type="match status" value="1"/>
</dbReference>
<evidence type="ECO:0000313" key="7">
    <source>
        <dbReference type="Proteomes" id="UP001501442"/>
    </source>
</evidence>
<accession>A0ABP8UF81</accession>
<keyword evidence="2" id="KW-0805">Transcription regulation</keyword>
<dbReference type="SUPFAM" id="SSF53850">
    <property type="entry name" value="Periplasmic binding protein-like II"/>
    <property type="match status" value="1"/>
</dbReference>
<name>A0ABP8UF81_9ACTN</name>
<evidence type="ECO:0000256" key="3">
    <source>
        <dbReference type="ARBA" id="ARBA00023125"/>
    </source>
</evidence>
<evidence type="ECO:0000256" key="2">
    <source>
        <dbReference type="ARBA" id="ARBA00023015"/>
    </source>
</evidence>
<dbReference type="RefSeq" id="WP_345433539.1">
    <property type="nucleotide sequence ID" value="NZ_BAABHK010000007.1"/>
</dbReference>
<keyword evidence="4" id="KW-0804">Transcription</keyword>
<dbReference type="PROSITE" id="PS50931">
    <property type="entry name" value="HTH_LYSR"/>
    <property type="match status" value="1"/>
</dbReference>
<evidence type="ECO:0000259" key="5">
    <source>
        <dbReference type="PROSITE" id="PS50931"/>
    </source>
</evidence>
<keyword evidence="7" id="KW-1185">Reference proteome</keyword>
<dbReference type="SUPFAM" id="SSF46785">
    <property type="entry name" value="Winged helix' DNA-binding domain"/>
    <property type="match status" value="1"/>
</dbReference>
<dbReference type="Pfam" id="PF03466">
    <property type="entry name" value="LysR_substrate"/>
    <property type="match status" value="1"/>
</dbReference>